<dbReference type="InterPro" id="IPR034113">
    <property type="entry name" value="SCP_GAPR1-like"/>
</dbReference>
<dbReference type="Proteomes" id="UP000694257">
    <property type="component" value="Chromosome"/>
</dbReference>
<sequence>MKISCTAIAVALLALVGSVACAVPAQADTSSDEVLAVVNPARAQYGASPLTWNADLYPSTKQYAEACRFEHSNSQGRYGENLYAGTGNVGFEDAMRAWMAEAELYDYDRPEFSPETGHFTQVVWKSSTRIAVGIASCPAGTIFAQPSTLVVARFTPPGNVIGQFAQNVGRPQG</sequence>
<evidence type="ECO:0000256" key="1">
    <source>
        <dbReference type="SAM" id="SignalP"/>
    </source>
</evidence>
<dbReference type="InterPro" id="IPR001283">
    <property type="entry name" value="CRISP-related"/>
</dbReference>
<keyword evidence="1" id="KW-0732">Signal</keyword>
<dbReference type="InterPro" id="IPR014044">
    <property type="entry name" value="CAP_dom"/>
</dbReference>
<dbReference type="Pfam" id="PF00188">
    <property type="entry name" value="CAP"/>
    <property type="match status" value="1"/>
</dbReference>
<evidence type="ECO:0000313" key="4">
    <source>
        <dbReference type="Proteomes" id="UP000694257"/>
    </source>
</evidence>
<keyword evidence="4" id="KW-1185">Reference proteome</keyword>
<feature type="domain" description="SCP" evidence="2">
    <location>
        <begin position="29"/>
        <end position="162"/>
    </location>
</feature>
<name>A0ABX8RQD9_NOCIO</name>
<accession>A0ABX8RQD9</accession>
<gene>
    <name evidence="3" type="ORF">KV110_01275</name>
</gene>
<feature type="chain" id="PRO_5047546278" evidence="1">
    <location>
        <begin position="23"/>
        <end position="173"/>
    </location>
</feature>
<dbReference type="RefSeq" id="WP_218472703.1">
    <property type="nucleotide sequence ID" value="NZ_BAABJN010000009.1"/>
</dbReference>
<evidence type="ECO:0000313" key="3">
    <source>
        <dbReference type="EMBL" id="QXN91854.1"/>
    </source>
</evidence>
<dbReference type="EMBL" id="CP078145">
    <property type="protein sequence ID" value="QXN91854.1"/>
    <property type="molecule type" value="Genomic_DNA"/>
</dbReference>
<dbReference type="InterPro" id="IPR018244">
    <property type="entry name" value="Allrgn_V5/Tpx1_CS"/>
</dbReference>
<dbReference type="PANTHER" id="PTHR10334">
    <property type="entry name" value="CYSTEINE-RICH SECRETORY PROTEIN-RELATED"/>
    <property type="match status" value="1"/>
</dbReference>
<organism evidence="3 4">
    <name type="scientific">Nocardia iowensis</name>
    <dbReference type="NCBI Taxonomy" id="204891"/>
    <lineage>
        <taxon>Bacteria</taxon>
        <taxon>Bacillati</taxon>
        <taxon>Actinomycetota</taxon>
        <taxon>Actinomycetes</taxon>
        <taxon>Mycobacteriales</taxon>
        <taxon>Nocardiaceae</taxon>
        <taxon>Nocardia</taxon>
    </lineage>
</organism>
<dbReference type="PROSITE" id="PS51257">
    <property type="entry name" value="PROKAR_LIPOPROTEIN"/>
    <property type="match status" value="1"/>
</dbReference>
<protein>
    <submittedName>
        <fullName evidence="3">CAP family protein</fullName>
    </submittedName>
</protein>
<evidence type="ECO:0000259" key="2">
    <source>
        <dbReference type="SMART" id="SM00198"/>
    </source>
</evidence>
<reference evidence="3 4" key="1">
    <citation type="submission" date="2021-07" db="EMBL/GenBank/DDBJ databases">
        <title>Whole Genome Sequence of Nocardia Iowensis.</title>
        <authorList>
            <person name="Lamm A."/>
            <person name="Collins-Fairclough A.M."/>
            <person name="Bunk B."/>
            <person name="Sproer C."/>
        </authorList>
    </citation>
    <scope>NUCLEOTIDE SEQUENCE [LARGE SCALE GENOMIC DNA]</scope>
    <source>
        <strain evidence="3 4">NRRL 5646</strain>
    </source>
</reference>
<proteinExistence type="predicted"/>
<dbReference type="SMART" id="SM00198">
    <property type="entry name" value="SCP"/>
    <property type="match status" value="1"/>
</dbReference>
<dbReference type="PROSITE" id="PS01009">
    <property type="entry name" value="CRISP_1"/>
    <property type="match status" value="1"/>
</dbReference>
<feature type="signal peptide" evidence="1">
    <location>
        <begin position="1"/>
        <end position="22"/>
    </location>
</feature>
<dbReference type="CDD" id="cd05382">
    <property type="entry name" value="CAP_GAPR1-like"/>
    <property type="match status" value="1"/>
</dbReference>